<comment type="caution">
    <text evidence="1">The sequence shown here is derived from an EMBL/GenBank/DDBJ whole genome shotgun (WGS) entry which is preliminary data.</text>
</comment>
<accession>A0ACC1NYY9</accession>
<evidence type="ECO:0000313" key="2">
    <source>
        <dbReference type="Proteomes" id="UP001143910"/>
    </source>
</evidence>
<organism evidence="1 2">
    <name type="scientific">Zarea fungicola</name>
    <dbReference type="NCBI Taxonomy" id="93591"/>
    <lineage>
        <taxon>Eukaryota</taxon>
        <taxon>Fungi</taxon>
        <taxon>Dikarya</taxon>
        <taxon>Ascomycota</taxon>
        <taxon>Pezizomycotina</taxon>
        <taxon>Sordariomycetes</taxon>
        <taxon>Hypocreomycetidae</taxon>
        <taxon>Hypocreales</taxon>
        <taxon>Cordycipitaceae</taxon>
        <taxon>Zarea</taxon>
    </lineage>
</organism>
<sequence>MSDMPGTSGHSAACCNLPPIVSQGYQSKGNYEKVGGYKTYITGPADAAKAIVIIFDIFGFFEQTLQGADILAHSGEQKYKVFIPDFFSGEPCPIAWYPPDTDEKQKNLGAFFGKNPPTSAAAALPGFVEAIKAQSPSIASSGVLGFCWGGKAVALAVKESTNPFSVAASVHPAMVDAADAPGIKVPFIMLASGDEDAEDVRKFDDALLVPKHVEIFADQIHGWMAARSNLSDDRVKAEYERGYQTLLKFFGQHL</sequence>
<reference evidence="1" key="1">
    <citation type="submission" date="2022-08" db="EMBL/GenBank/DDBJ databases">
        <title>Genome Sequence of Lecanicillium fungicola.</title>
        <authorList>
            <person name="Buettner E."/>
        </authorList>
    </citation>
    <scope>NUCLEOTIDE SEQUENCE</scope>
    <source>
        <strain evidence="1">Babe33</strain>
    </source>
</reference>
<protein>
    <submittedName>
        <fullName evidence="1">Uncharacterized protein</fullName>
    </submittedName>
</protein>
<dbReference type="Proteomes" id="UP001143910">
    <property type="component" value="Unassembled WGS sequence"/>
</dbReference>
<evidence type="ECO:0000313" key="1">
    <source>
        <dbReference type="EMBL" id="KAJ2984109.1"/>
    </source>
</evidence>
<name>A0ACC1NYY9_9HYPO</name>
<keyword evidence="2" id="KW-1185">Reference proteome</keyword>
<gene>
    <name evidence="1" type="ORF">NQ176_g198</name>
</gene>
<dbReference type="EMBL" id="JANJQO010000006">
    <property type="protein sequence ID" value="KAJ2984109.1"/>
    <property type="molecule type" value="Genomic_DNA"/>
</dbReference>
<proteinExistence type="predicted"/>